<dbReference type="Gramene" id="Ma01_t03240.1">
    <property type="protein sequence ID" value="Ma01_p03240.1"/>
    <property type="gene ID" value="Ma01_g03240"/>
</dbReference>
<evidence type="ECO:0000313" key="3">
    <source>
        <dbReference type="Proteomes" id="UP000012960"/>
    </source>
</evidence>
<keyword evidence="3" id="KW-1185">Reference proteome</keyword>
<gene>
    <name evidence="1" type="ORF">GSMUA_287100.1</name>
</gene>
<dbReference type="AlphaFoldDB" id="A0A804HPS3"/>
<organism evidence="2 3">
    <name type="scientific">Musa acuminata subsp. malaccensis</name>
    <name type="common">Wild banana</name>
    <name type="synonym">Musa malaccensis</name>
    <dbReference type="NCBI Taxonomy" id="214687"/>
    <lineage>
        <taxon>Eukaryota</taxon>
        <taxon>Viridiplantae</taxon>
        <taxon>Streptophyta</taxon>
        <taxon>Embryophyta</taxon>
        <taxon>Tracheophyta</taxon>
        <taxon>Spermatophyta</taxon>
        <taxon>Magnoliopsida</taxon>
        <taxon>Liliopsida</taxon>
        <taxon>Zingiberales</taxon>
        <taxon>Musaceae</taxon>
        <taxon>Musa</taxon>
    </lineage>
</organism>
<accession>A0A804HPS3</accession>
<proteinExistence type="predicted"/>
<reference evidence="1" key="1">
    <citation type="submission" date="2021-03" db="EMBL/GenBank/DDBJ databases">
        <authorList>
            <consortium name="Genoscope - CEA"/>
            <person name="William W."/>
        </authorList>
    </citation>
    <scope>NUCLEOTIDE SEQUENCE</scope>
    <source>
        <strain evidence="1">Doubled-haploid Pahang</strain>
    </source>
</reference>
<dbReference type="InParanoid" id="A0A804HPS3"/>
<protein>
    <submittedName>
        <fullName evidence="1">(wild Malaysian banana) hypothetical protein</fullName>
    </submittedName>
</protein>
<evidence type="ECO:0000313" key="2">
    <source>
        <dbReference type="EnsemblPlants" id="Ma01_p03240.1"/>
    </source>
</evidence>
<reference evidence="2" key="2">
    <citation type="submission" date="2021-05" db="UniProtKB">
        <authorList>
            <consortium name="EnsemblPlants"/>
        </authorList>
    </citation>
    <scope>IDENTIFICATION</scope>
    <source>
        <strain evidence="2">subsp. malaccensis</strain>
    </source>
</reference>
<dbReference type="EnsemblPlants" id="Ma01_t03240.1">
    <property type="protein sequence ID" value="Ma01_p03240.1"/>
    <property type="gene ID" value="Ma01_g03240"/>
</dbReference>
<dbReference type="EMBL" id="HG996466">
    <property type="protein sequence ID" value="CAG1858415.1"/>
    <property type="molecule type" value="Genomic_DNA"/>
</dbReference>
<name>A0A804HPS3_MUSAM</name>
<sequence>MPETGGFLLLLHSSLFTAKSNRIKKTKDDKAVKDEMIPKT</sequence>
<dbReference type="Proteomes" id="UP000012960">
    <property type="component" value="Unplaced"/>
</dbReference>
<evidence type="ECO:0000313" key="1">
    <source>
        <dbReference type="EMBL" id="CAG1858415.1"/>
    </source>
</evidence>